<evidence type="ECO:0000256" key="1">
    <source>
        <dbReference type="ARBA" id="ARBA00010940"/>
    </source>
</evidence>
<evidence type="ECO:0000256" key="8">
    <source>
        <dbReference type="SAM" id="MobiDB-lite"/>
    </source>
</evidence>
<comment type="similarity">
    <text evidence="1 6">Belongs to the E2F/DP family.</text>
</comment>
<organism evidence="10 11">
    <name type="scientific">Oryza rufipogon</name>
    <name type="common">Brownbeard rice</name>
    <name type="synonym">Asian wild rice</name>
    <dbReference type="NCBI Taxonomy" id="4529"/>
    <lineage>
        <taxon>Eukaryota</taxon>
        <taxon>Viridiplantae</taxon>
        <taxon>Streptophyta</taxon>
        <taxon>Embryophyta</taxon>
        <taxon>Tracheophyta</taxon>
        <taxon>Spermatophyta</taxon>
        <taxon>Magnoliopsida</taxon>
        <taxon>Liliopsida</taxon>
        <taxon>Poales</taxon>
        <taxon>Poaceae</taxon>
        <taxon>BOP clade</taxon>
        <taxon>Oryzoideae</taxon>
        <taxon>Oryzeae</taxon>
        <taxon>Oryzinae</taxon>
        <taxon>Oryza</taxon>
    </lineage>
</organism>
<keyword evidence="5" id="KW-0131">Cell cycle</keyword>
<keyword evidence="11" id="KW-1185">Reference proteome</keyword>
<feature type="region of interest" description="Disordered" evidence="8">
    <location>
        <begin position="1"/>
        <end position="163"/>
    </location>
</feature>
<dbReference type="CDD" id="cd14660">
    <property type="entry name" value="E2F_DD"/>
    <property type="match status" value="1"/>
</dbReference>
<feature type="region of interest" description="Disordered" evidence="8">
    <location>
        <begin position="443"/>
        <end position="464"/>
    </location>
</feature>
<dbReference type="PANTHER" id="PTHR12081">
    <property type="entry name" value="TRANSCRIPTION FACTOR E2F"/>
    <property type="match status" value="1"/>
</dbReference>
<dbReference type="Gramene" id="ORUFI04G00690.1">
    <property type="protein sequence ID" value="ORUFI04G00690.1"/>
    <property type="gene ID" value="ORUFI04G00690"/>
</dbReference>
<protein>
    <recommendedName>
        <fullName evidence="9">E2F/DP family winged-helix DNA-binding domain-containing protein</fullName>
    </recommendedName>
</protein>
<dbReference type="STRING" id="4529.A0A0E0P4I5"/>
<reference evidence="10" key="2">
    <citation type="submission" date="2015-06" db="UniProtKB">
        <authorList>
            <consortium name="EnsemblPlants"/>
        </authorList>
    </citation>
    <scope>IDENTIFICATION</scope>
</reference>
<dbReference type="GO" id="GO:0000978">
    <property type="term" value="F:RNA polymerase II cis-regulatory region sequence-specific DNA binding"/>
    <property type="evidence" value="ECO:0007669"/>
    <property type="project" value="InterPro"/>
</dbReference>
<evidence type="ECO:0000313" key="10">
    <source>
        <dbReference type="EnsemblPlants" id="ORUFI04G00690.1"/>
    </source>
</evidence>
<evidence type="ECO:0000256" key="7">
    <source>
        <dbReference type="SAM" id="Coils"/>
    </source>
</evidence>
<dbReference type="EnsemblPlants" id="ORUFI04G00690.1">
    <property type="protein sequence ID" value="ORUFI04G00690.1"/>
    <property type="gene ID" value="ORUFI04G00690"/>
</dbReference>
<dbReference type="InterPro" id="IPR015633">
    <property type="entry name" value="E2F"/>
</dbReference>
<name>A0A0E0P4I5_ORYRU</name>
<dbReference type="PRINTS" id="PR01217">
    <property type="entry name" value="PRICHEXTENSN"/>
</dbReference>
<keyword evidence="2 6" id="KW-0805">Transcription regulation</keyword>
<sequence>MDGSAAIPPRPAPTPPAPAPAPPQVFLRRSVLPPPPAPHHAPPPPGAHVHYFRAASPIPIFRAAASSRPPRPPPPSTTTAPPPPAAPAVTPARPPPQQPAVAVAAPPPATTTATATEEVAAPATGNPMANAADNEEKNERETVQSEVDKGETVQGPDKECTTGAVKGIKRPRKPKGFKKGDAGPSLFSPNNCRYDSSLGLLTKKFINLLEGAEDGTLDLNKAAETLEVQKRRIYDITNVLEGVDLIEKTLKNMIRWKGFDMSKPKERERQISALKLLELNSITMTVTVPFYVPSKETMEEIESLYDEESRLDDEIMEAQEKLNALRVDEDRRKLLYVSKEDINAIPRFQGSTLIAVNAPRGTYIEVPDPNLDMDIYKDLDNQEKHYQIVFRSAMGPVDCFLISNHQETFNADQQMADNLDAAVTSGSSQAPQQMDYVQASEIGESNGVREHTSEPSKRDDPVPGIVKIVPSDDIAADYWLSSDADVSMTDTWGT</sequence>
<dbReference type="SUPFAM" id="SSF144074">
    <property type="entry name" value="E2F-DP heterodimerization region"/>
    <property type="match status" value="1"/>
</dbReference>
<dbReference type="OMA" id="HYQIVFR"/>
<dbReference type="GO" id="GO:0090575">
    <property type="term" value="C:RNA polymerase II transcription regulator complex"/>
    <property type="evidence" value="ECO:0007669"/>
    <property type="project" value="TreeGrafter"/>
</dbReference>
<keyword evidence="3 6" id="KW-0238">DNA-binding</keyword>
<dbReference type="AlphaFoldDB" id="A0A0E0P4I5"/>
<dbReference type="eggNOG" id="KOG2577">
    <property type="taxonomic scope" value="Eukaryota"/>
</dbReference>
<dbReference type="GO" id="GO:0046983">
    <property type="term" value="F:protein dimerization activity"/>
    <property type="evidence" value="ECO:0007669"/>
    <property type="project" value="InterPro"/>
</dbReference>
<evidence type="ECO:0000313" key="11">
    <source>
        <dbReference type="Proteomes" id="UP000008022"/>
    </source>
</evidence>
<dbReference type="InterPro" id="IPR003316">
    <property type="entry name" value="E2F_WHTH_DNA-bd_dom"/>
</dbReference>
<reference evidence="11" key="1">
    <citation type="submission" date="2013-06" db="EMBL/GenBank/DDBJ databases">
        <authorList>
            <person name="Zhao Q."/>
        </authorList>
    </citation>
    <scope>NUCLEOTIDE SEQUENCE</scope>
    <source>
        <strain evidence="11">cv. W1943</strain>
    </source>
</reference>
<dbReference type="InterPro" id="IPR036390">
    <property type="entry name" value="WH_DNA-bd_sf"/>
</dbReference>
<dbReference type="InterPro" id="IPR032198">
    <property type="entry name" value="E2F_CC-MB"/>
</dbReference>
<feature type="compositionally biased region" description="Basic and acidic residues" evidence="8">
    <location>
        <begin position="447"/>
        <end position="461"/>
    </location>
</feature>
<keyword evidence="6" id="KW-0539">Nucleus</keyword>
<dbReference type="SMART" id="SM01372">
    <property type="entry name" value="E2F_TDP"/>
    <property type="match status" value="1"/>
</dbReference>
<evidence type="ECO:0000259" key="9">
    <source>
        <dbReference type="SMART" id="SM01372"/>
    </source>
</evidence>
<keyword evidence="4 6" id="KW-0804">Transcription</keyword>
<dbReference type="Pfam" id="PF16421">
    <property type="entry name" value="E2F_CC-MB"/>
    <property type="match status" value="1"/>
</dbReference>
<comment type="subcellular location">
    <subcellularLocation>
        <location evidence="6">Nucleus</location>
    </subcellularLocation>
</comment>
<evidence type="ECO:0000256" key="6">
    <source>
        <dbReference type="RuleBase" id="RU003796"/>
    </source>
</evidence>
<feature type="domain" description="E2F/DP family winged-helix DNA-binding" evidence="9">
    <location>
        <begin position="193"/>
        <end position="258"/>
    </location>
</feature>
<dbReference type="Gene3D" id="1.10.10.10">
    <property type="entry name" value="Winged helix-like DNA-binding domain superfamily/Winged helix DNA-binding domain"/>
    <property type="match status" value="1"/>
</dbReference>
<evidence type="ECO:0000256" key="3">
    <source>
        <dbReference type="ARBA" id="ARBA00023125"/>
    </source>
</evidence>
<dbReference type="FunFam" id="1.10.10.10:FF:000008">
    <property type="entry name" value="E2F transcription factor 1"/>
    <property type="match status" value="1"/>
</dbReference>
<evidence type="ECO:0000256" key="5">
    <source>
        <dbReference type="ARBA" id="ARBA00023306"/>
    </source>
</evidence>
<dbReference type="Proteomes" id="UP000008022">
    <property type="component" value="Unassembled WGS sequence"/>
</dbReference>
<feature type="coiled-coil region" evidence="7">
    <location>
        <begin position="301"/>
        <end position="328"/>
    </location>
</feature>
<dbReference type="InterPro" id="IPR036388">
    <property type="entry name" value="WH-like_DNA-bd_sf"/>
</dbReference>
<accession>A0A0E0P4I5</accession>
<feature type="compositionally biased region" description="Low complexity" evidence="8">
    <location>
        <begin position="99"/>
        <end position="124"/>
    </location>
</feature>
<dbReference type="Pfam" id="PF02319">
    <property type="entry name" value="WHD_E2F_TDP"/>
    <property type="match status" value="1"/>
</dbReference>
<proteinExistence type="inferred from homology"/>
<dbReference type="PANTHER" id="PTHR12081:SF89">
    <property type="entry name" value="OS04G0112200 PROTEIN"/>
    <property type="match status" value="1"/>
</dbReference>
<feature type="compositionally biased region" description="Basic and acidic residues" evidence="8">
    <location>
        <begin position="134"/>
        <end position="160"/>
    </location>
</feature>
<dbReference type="HOGENOM" id="CLU_032091_3_1_1"/>
<dbReference type="SUPFAM" id="SSF46785">
    <property type="entry name" value="Winged helix' DNA-binding domain"/>
    <property type="match status" value="1"/>
</dbReference>
<dbReference type="InterPro" id="IPR037241">
    <property type="entry name" value="E2F-DP_heterodim"/>
</dbReference>
<evidence type="ECO:0000256" key="2">
    <source>
        <dbReference type="ARBA" id="ARBA00023015"/>
    </source>
</evidence>
<evidence type="ECO:0000256" key="4">
    <source>
        <dbReference type="ARBA" id="ARBA00023163"/>
    </source>
</evidence>
<dbReference type="GO" id="GO:0000981">
    <property type="term" value="F:DNA-binding transcription factor activity, RNA polymerase II-specific"/>
    <property type="evidence" value="ECO:0007669"/>
    <property type="project" value="TreeGrafter"/>
</dbReference>
<dbReference type="Gene3D" id="6.10.250.540">
    <property type="match status" value="1"/>
</dbReference>
<feature type="compositionally biased region" description="Pro residues" evidence="8">
    <location>
        <begin position="69"/>
        <end position="98"/>
    </location>
</feature>
<keyword evidence="7" id="KW-0175">Coiled coil</keyword>
<feature type="compositionally biased region" description="Pro residues" evidence="8">
    <location>
        <begin position="8"/>
        <end position="23"/>
    </location>
</feature>
<feature type="compositionally biased region" description="Pro residues" evidence="8">
    <location>
        <begin position="32"/>
        <end position="46"/>
    </location>
</feature>